<organism evidence="2 3">
    <name type="scientific">Rossellomorea aquimaris</name>
    <dbReference type="NCBI Taxonomy" id="189382"/>
    <lineage>
        <taxon>Bacteria</taxon>
        <taxon>Bacillati</taxon>
        <taxon>Bacillota</taxon>
        <taxon>Bacilli</taxon>
        <taxon>Bacillales</taxon>
        <taxon>Bacillaceae</taxon>
        <taxon>Rossellomorea</taxon>
    </lineage>
</organism>
<dbReference type="AlphaFoldDB" id="A0A366EUU6"/>
<feature type="region of interest" description="Disordered" evidence="1">
    <location>
        <begin position="43"/>
        <end position="63"/>
    </location>
</feature>
<dbReference type="Proteomes" id="UP000252118">
    <property type="component" value="Unassembled WGS sequence"/>
</dbReference>
<evidence type="ECO:0000313" key="3">
    <source>
        <dbReference type="Proteomes" id="UP000252118"/>
    </source>
</evidence>
<sequence>MVWLFVLIPLSFMAGVVIVGSIKESFFSQGYLKGESYDTHRAEGHNSFSRGQSNSYKWYTGGN</sequence>
<accession>A0A366EUU6</accession>
<gene>
    <name evidence="2" type="ORF">DET59_103305</name>
</gene>
<comment type="caution">
    <text evidence="2">The sequence shown here is derived from an EMBL/GenBank/DDBJ whole genome shotgun (WGS) entry which is preliminary data.</text>
</comment>
<proteinExistence type="predicted"/>
<dbReference type="EMBL" id="QNRJ01000003">
    <property type="protein sequence ID" value="RBP06173.1"/>
    <property type="molecule type" value="Genomic_DNA"/>
</dbReference>
<reference evidence="2 3" key="1">
    <citation type="submission" date="2018-06" db="EMBL/GenBank/DDBJ databases">
        <title>Freshwater and sediment microbial communities from various areas in North America, analyzing microbe dynamics in response to fracking.</title>
        <authorList>
            <person name="Lamendella R."/>
        </authorList>
    </citation>
    <scope>NUCLEOTIDE SEQUENCE [LARGE SCALE GENOMIC DNA]</scope>
    <source>
        <strain evidence="2 3">97B</strain>
    </source>
</reference>
<protein>
    <submittedName>
        <fullName evidence="2">Uncharacterized protein</fullName>
    </submittedName>
</protein>
<feature type="compositionally biased region" description="Polar residues" evidence="1">
    <location>
        <begin position="46"/>
        <end position="57"/>
    </location>
</feature>
<evidence type="ECO:0000313" key="2">
    <source>
        <dbReference type="EMBL" id="RBP06173.1"/>
    </source>
</evidence>
<name>A0A366EUU6_9BACI</name>
<evidence type="ECO:0000256" key="1">
    <source>
        <dbReference type="SAM" id="MobiDB-lite"/>
    </source>
</evidence>